<keyword evidence="3" id="KW-1185">Reference proteome</keyword>
<gene>
    <name evidence="2" type="ORF">PSTEL_04015</name>
</gene>
<evidence type="ECO:0000256" key="1">
    <source>
        <dbReference type="SAM" id="Phobius"/>
    </source>
</evidence>
<proteinExistence type="predicted"/>
<evidence type="ECO:0000313" key="3">
    <source>
        <dbReference type="Proteomes" id="UP000029507"/>
    </source>
</evidence>
<dbReference type="KEGG" id="pste:PSTEL_04015"/>
<protein>
    <recommendedName>
        <fullName evidence="4">DUF1129 domain-containing protein</fullName>
    </recommendedName>
</protein>
<dbReference type="STRING" id="169760.PSTEL_04015"/>
<dbReference type="HOGENOM" id="CLU_085026_2_0_9"/>
<dbReference type="AlphaFoldDB" id="A0A089LNH9"/>
<evidence type="ECO:0008006" key="4">
    <source>
        <dbReference type="Google" id="ProtNLM"/>
    </source>
</evidence>
<dbReference type="InterPro" id="IPR009214">
    <property type="entry name" value="DUF1129"/>
</dbReference>
<feature type="transmembrane region" description="Helical" evidence="1">
    <location>
        <begin position="93"/>
        <end position="112"/>
    </location>
</feature>
<accession>A0A089LNH9</accession>
<dbReference type="Proteomes" id="UP000029507">
    <property type="component" value="Chromosome"/>
</dbReference>
<sequence>MNVKEMVRENNRLREQMTPFNRSYMEDMIIALRESGVNRQHAEELLLEAAHKLLEAQKRGKNAKQVFGEHPEEVFREVMDSAPRRPGIDAARIRPLIPLFALSWLLGIYGIAGLVVQGQTGSPGYFGTIGLFEILIVGLGAPILVELLMKWLNSLSEDDAPKAGKFDLKALGIYVAAVVAVVAVNAVLGGRLPVFPLSPWVALLLFAAGLAGQIRFFRRK</sequence>
<reference evidence="2 3" key="1">
    <citation type="submission" date="2014-08" db="EMBL/GenBank/DDBJ databases">
        <title>Comparative genomics of the Paenibacillus odorifer group.</title>
        <authorList>
            <person name="den Bakker H.C."/>
            <person name="Tsai Y.-C."/>
            <person name="Martin N."/>
            <person name="Korlach J."/>
            <person name="Wiedmann M."/>
        </authorList>
    </citation>
    <scope>NUCLEOTIDE SEQUENCE [LARGE SCALE GENOMIC DNA]</scope>
    <source>
        <strain evidence="2 3">DSM 14472</strain>
    </source>
</reference>
<name>A0A089LNH9_9BACL</name>
<organism evidence="2 3">
    <name type="scientific">Paenibacillus stellifer</name>
    <dbReference type="NCBI Taxonomy" id="169760"/>
    <lineage>
        <taxon>Bacteria</taxon>
        <taxon>Bacillati</taxon>
        <taxon>Bacillota</taxon>
        <taxon>Bacilli</taxon>
        <taxon>Bacillales</taxon>
        <taxon>Paenibacillaceae</taxon>
        <taxon>Paenibacillus</taxon>
    </lineage>
</organism>
<keyword evidence="1" id="KW-0472">Membrane</keyword>
<dbReference type="EMBL" id="CP009286">
    <property type="protein sequence ID" value="AIQ62392.1"/>
    <property type="molecule type" value="Genomic_DNA"/>
</dbReference>
<feature type="transmembrane region" description="Helical" evidence="1">
    <location>
        <begin position="124"/>
        <end position="149"/>
    </location>
</feature>
<keyword evidence="1" id="KW-0812">Transmembrane</keyword>
<feature type="transmembrane region" description="Helical" evidence="1">
    <location>
        <begin position="170"/>
        <end position="188"/>
    </location>
</feature>
<feature type="transmembrane region" description="Helical" evidence="1">
    <location>
        <begin position="200"/>
        <end position="217"/>
    </location>
</feature>
<dbReference type="SUPFAM" id="SSF158560">
    <property type="entry name" value="BH3980-like"/>
    <property type="match status" value="1"/>
</dbReference>
<evidence type="ECO:0000313" key="2">
    <source>
        <dbReference type="EMBL" id="AIQ62392.1"/>
    </source>
</evidence>
<keyword evidence="1" id="KW-1133">Transmembrane helix</keyword>
<dbReference type="OrthoDB" id="1655249at2"/>
<dbReference type="Pfam" id="PF06570">
    <property type="entry name" value="DUF1129"/>
    <property type="match status" value="1"/>
</dbReference>
<dbReference type="RefSeq" id="WP_038693590.1">
    <property type="nucleotide sequence ID" value="NZ_CP009286.1"/>
</dbReference>